<organism evidence="1 2">
    <name type="scientific">Protopolystoma xenopodis</name>
    <dbReference type="NCBI Taxonomy" id="117903"/>
    <lineage>
        <taxon>Eukaryota</taxon>
        <taxon>Metazoa</taxon>
        <taxon>Spiralia</taxon>
        <taxon>Lophotrochozoa</taxon>
        <taxon>Platyhelminthes</taxon>
        <taxon>Monogenea</taxon>
        <taxon>Polyopisthocotylea</taxon>
        <taxon>Polystomatidea</taxon>
        <taxon>Polystomatidae</taxon>
        <taxon>Protopolystoma</taxon>
    </lineage>
</organism>
<gene>
    <name evidence="1" type="ORF">PXEA_LOCUS34308</name>
</gene>
<accession>A0A3S5CV42</accession>
<evidence type="ECO:0000313" key="2">
    <source>
        <dbReference type="Proteomes" id="UP000784294"/>
    </source>
</evidence>
<name>A0A3S5CV42_9PLAT</name>
<reference evidence="1" key="1">
    <citation type="submission" date="2018-11" db="EMBL/GenBank/DDBJ databases">
        <authorList>
            <consortium name="Pathogen Informatics"/>
        </authorList>
    </citation>
    <scope>NUCLEOTIDE SEQUENCE</scope>
</reference>
<proteinExistence type="predicted"/>
<dbReference type="AlphaFoldDB" id="A0A3S5CV42"/>
<keyword evidence="2" id="KW-1185">Reference proteome</keyword>
<dbReference type="EMBL" id="CAAALY010266818">
    <property type="protein sequence ID" value="VEL40868.1"/>
    <property type="molecule type" value="Genomic_DNA"/>
</dbReference>
<dbReference type="Proteomes" id="UP000784294">
    <property type="component" value="Unassembled WGS sequence"/>
</dbReference>
<comment type="caution">
    <text evidence="1">The sequence shown here is derived from an EMBL/GenBank/DDBJ whole genome shotgun (WGS) entry which is preliminary data.</text>
</comment>
<sequence length="130" mass="14658">MHSCFAVFGCNRTHFTLHPQPLHLTHERTEKQSMAHSTKTCDAQLDRIGIEEGSRFETGHLPCLRVVAQLSSDIMSCSDDVRHMTDGNSATILRGCMAIRTDLQPQLQCNPHSLRWGQLTNPFQSLLQTK</sequence>
<evidence type="ECO:0000313" key="1">
    <source>
        <dbReference type="EMBL" id="VEL40868.1"/>
    </source>
</evidence>
<protein>
    <submittedName>
        <fullName evidence="1">Uncharacterized protein</fullName>
    </submittedName>
</protein>